<keyword evidence="2" id="KW-0119">Carbohydrate metabolism</keyword>
<gene>
    <name evidence="4" type="ORF">E3O32_04515</name>
</gene>
<evidence type="ECO:0000259" key="3">
    <source>
        <dbReference type="PROSITE" id="PS50853"/>
    </source>
</evidence>
<dbReference type="Proteomes" id="UP000297643">
    <property type="component" value="Unassembled WGS sequence"/>
</dbReference>
<dbReference type="AlphaFoldDB" id="A0A4R8WF65"/>
<evidence type="ECO:0000256" key="1">
    <source>
        <dbReference type="ARBA" id="ARBA00023295"/>
    </source>
</evidence>
<keyword evidence="2" id="KW-0624">Polysaccharide degradation</keyword>
<evidence type="ECO:0000313" key="5">
    <source>
        <dbReference type="Proteomes" id="UP000297643"/>
    </source>
</evidence>
<evidence type="ECO:0000313" key="4">
    <source>
        <dbReference type="EMBL" id="TFC06350.1"/>
    </source>
</evidence>
<sequence>MISLRPHRTTPGTTRLSLFSLTTVLTFIALLVSVTGVASAYYTAPGGGSSSATLGTLQPPTNLVVPATSSGTVNLSWTASVGALVPTGYFATRTATSTGSTAVAACGTSLTSTLTTVSCDDSGVLTGTYTYTVTAVYKSWTATSTKSSSVTVSNATSLAFQTEPSGAASGTAFTSQPKVVVRDAGGQTVTASSNTVTLAILGSPVGVTLTCAQNPLPATSGIATFSGCRIDKAGTYTLTATSPGLTAATSASITVTFGAATKLAFTTQPTASTGGVAFSTQPVLTVQDSAGNTVTTSTTPVTLNITTPAGATLTCTSANPLPATAGVATFAGCKIDKAGTYTLTASSGTLASATSTSLTISVGTVAKLSFTTQPPSTSGAGSAFATTVTVQDAGGNTITGSSAAVALTLTTPGPAVLTCASNSLAASAGIATFTGCQIDKTNTYTLTATSSGLTTATSSTIAITPGTATKLAFTTQPSATGTSGSAFRSQPSATVQDAFGNTVTTSAAPITLSITTPAGATLTCTPTTSLAAASGVATFAGCKIDKAGGYTLTAASSGLTAATSIGITISAGAAARLAFSAQPSASTGGIAFGTQPSVTVLDTFGNTVATSIAPVTLSLTTPAGAALTCTSANPLAAASGVATFAGCKIDKAGSYTLTANSGTLTSATSSSLTISVGSAAKLGFLQPTANFSAISQTVFATGSQPSVAVQDLGGNTITGSTATVTLSLTAPAGATLACTPNALAAVSGVATFTGCQIDKTGTYTLTATSPSLTNGTSSTVTITPGTATKLSFTTQPSASTGGIAFPTQPVVSIQDASGNTVTTSTAPVTLSITTPAGATLTCNSANPLAATSGIAAFAACRIDKTGSYTLTAISGTLTSATSTSVTISVGAAATLTFTTPTPAPYAANTAFSTSVTVQDAGGNAVATSVTLDIASGGNSSAVLTCSSLTAPTVSSVAAFNGCKIDKKGITPYKLRATAGGVFSTFDIQVN</sequence>
<keyword evidence="1" id="KW-0326">Glycosidase</keyword>
<dbReference type="PROSITE" id="PS50853">
    <property type="entry name" value="FN3"/>
    <property type="match status" value="1"/>
</dbReference>
<feature type="domain" description="Fibronectin type-III" evidence="3">
    <location>
        <begin position="59"/>
        <end position="159"/>
    </location>
</feature>
<reference evidence="4 5" key="1">
    <citation type="submission" date="2019-03" db="EMBL/GenBank/DDBJ databases">
        <title>Genomics of glacier-inhabiting Cryobacterium strains.</title>
        <authorList>
            <person name="Liu Q."/>
            <person name="Xin Y.-H."/>
        </authorList>
    </citation>
    <scope>NUCLEOTIDE SEQUENCE [LARGE SCALE GENOMIC DNA]</scope>
    <source>
        <strain evidence="4 5">RHLT2-21</strain>
    </source>
</reference>
<keyword evidence="1" id="KW-0378">Hydrolase</keyword>
<organism evidence="4 5">
    <name type="scientific">Cryobacterium mannosilyticum</name>
    <dbReference type="NCBI Taxonomy" id="1259190"/>
    <lineage>
        <taxon>Bacteria</taxon>
        <taxon>Bacillati</taxon>
        <taxon>Actinomycetota</taxon>
        <taxon>Actinomycetes</taxon>
        <taxon>Micrococcales</taxon>
        <taxon>Microbacteriaceae</taxon>
        <taxon>Cryobacterium</taxon>
    </lineage>
</organism>
<dbReference type="InterPro" id="IPR003961">
    <property type="entry name" value="FN3_dom"/>
</dbReference>
<dbReference type="InterPro" id="IPR036116">
    <property type="entry name" value="FN3_sf"/>
</dbReference>
<dbReference type="SUPFAM" id="SSF49265">
    <property type="entry name" value="Fibronectin type III"/>
    <property type="match status" value="1"/>
</dbReference>
<accession>A0A4R8WF65</accession>
<proteinExistence type="predicted"/>
<dbReference type="GO" id="GO:0000272">
    <property type="term" value="P:polysaccharide catabolic process"/>
    <property type="evidence" value="ECO:0007669"/>
    <property type="project" value="UniProtKB-KW"/>
</dbReference>
<evidence type="ECO:0000256" key="2">
    <source>
        <dbReference type="ARBA" id="ARBA00023326"/>
    </source>
</evidence>
<keyword evidence="5" id="KW-1185">Reference proteome</keyword>
<name>A0A4R8WF65_9MICO</name>
<dbReference type="RefSeq" id="WP_134507332.1">
    <property type="nucleotide sequence ID" value="NZ_SOFM01000010.1"/>
</dbReference>
<dbReference type="GO" id="GO:0016798">
    <property type="term" value="F:hydrolase activity, acting on glycosyl bonds"/>
    <property type="evidence" value="ECO:0007669"/>
    <property type="project" value="UniProtKB-KW"/>
</dbReference>
<comment type="caution">
    <text evidence="4">The sequence shown here is derived from an EMBL/GenBank/DDBJ whole genome shotgun (WGS) entry which is preliminary data.</text>
</comment>
<dbReference type="EMBL" id="SOFM01000010">
    <property type="protein sequence ID" value="TFC06350.1"/>
    <property type="molecule type" value="Genomic_DNA"/>
</dbReference>
<protein>
    <recommendedName>
        <fullName evidence="3">Fibronectin type-III domain-containing protein</fullName>
    </recommendedName>
</protein>